<organism evidence="1 2">
    <name type="scientific">Mesorhizobium delmotii</name>
    <dbReference type="NCBI Taxonomy" id="1631247"/>
    <lineage>
        <taxon>Bacteria</taxon>
        <taxon>Pseudomonadati</taxon>
        <taxon>Pseudomonadota</taxon>
        <taxon>Alphaproteobacteria</taxon>
        <taxon>Hyphomicrobiales</taxon>
        <taxon>Phyllobacteriaceae</taxon>
        <taxon>Mesorhizobium</taxon>
    </lineage>
</organism>
<gene>
    <name evidence="1" type="ORF">BQ8482_110007</name>
</gene>
<dbReference type="AlphaFoldDB" id="A0A2P9AAE6"/>
<protein>
    <submittedName>
        <fullName evidence="1">Uncharacterized protein</fullName>
    </submittedName>
</protein>
<dbReference type="RefSeq" id="WP_123145963.1">
    <property type="nucleotide sequence ID" value="NZ_FUIG01000013.1"/>
</dbReference>
<evidence type="ECO:0000313" key="2">
    <source>
        <dbReference type="Proteomes" id="UP000245698"/>
    </source>
</evidence>
<evidence type="ECO:0000313" key="1">
    <source>
        <dbReference type="EMBL" id="SJM28077.1"/>
    </source>
</evidence>
<keyword evidence="2" id="KW-1185">Reference proteome</keyword>
<dbReference type="EMBL" id="FUIG01000013">
    <property type="protein sequence ID" value="SJM28077.1"/>
    <property type="molecule type" value="Genomic_DNA"/>
</dbReference>
<name>A0A2P9AAE6_9HYPH</name>
<proteinExistence type="predicted"/>
<dbReference type="Proteomes" id="UP000245698">
    <property type="component" value="Unassembled WGS sequence"/>
</dbReference>
<sequence length="61" mass="7018">MTLRFVLSKMLQIFQMLWDVDTAAQPVRRGGNGFARATVRPIYSRNGIRVAASPRKIRDRK</sequence>
<reference evidence="2" key="1">
    <citation type="submission" date="2016-12" db="EMBL/GenBank/DDBJ databases">
        <authorList>
            <person name="Brunel B."/>
        </authorList>
    </citation>
    <scope>NUCLEOTIDE SEQUENCE [LARGE SCALE GENOMIC DNA]</scope>
</reference>
<accession>A0A2P9AAE6</accession>